<reference evidence="2 3" key="1">
    <citation type="journal article" date="2016" name="Front. Microbiol.">
        <title>Single-Cell (Meta-)Genomics of a Dimorphic Candidatus Thiomargarita nelsonii Reveals Genomic Plasticity.</title>
        <authorList>
            <person name="Flood B.E."/>
            <person name="Fliss P."/>
            <person name="Jones D.S."/>
            <person name="Dick G.J."/>
            <person name="Jain S."/>
            <person name="Kaster A.K."/>
            <person name="Winkel M."/>
            <person name="Mussmann M."/>
            <person name="Bailey J."/>
        </authorList>
    </citation>
    <scope>NUCLEOTIDE SEQUENCE [LARGE SCALE GENOMIC DNA]</scope>
    <source>
        <strain evidence="2">Hydrate Ridge</strain>
    </source>
</reference>
<keyword evidence="1" id="KW-0472">Membrane</keyword>
<evidence type="ECO:0000256" key="1">
    <source>
        <dbReference type="SAM" id="Phobius"/>
    </source>
</evidence>
<keyword evidence="1" id="KW-0812">Transmembrane</keyword>
<feature type="transmembrane region" description="Helical" evidence="1">
    <location>
        <begin position="7"/>
        <end position="27"/>
    </location>
</feature>
<accession>A0A4E0QQW6</accession>
<gene>
    <name evidence="2" type="ORF">PN36_08380</name>
</gene>
<dbReference type="EMBL" id="JSZA02000024">
    <property type="protein sequence ID" value="TGO03339.1"/>
    <property type="molecule type" value="Genomic_DNA"/>
</dbReference>
<evidence type="ECO:0000313" key="2">
    <source>
        <dbReference type="EMBL" id="TGO03339.1"/>
    </source>
</evidence>
<sequence length="89" mass="9627">MKTKSKIVLLSVSAVILSHLIWVGLKFYQEDNVAIHIAFVGPMSGVNATFVKGNHKGLPSEAKVFAARKLLPRKHKMRSSVGAIPCGCP</sequence>
<dbReference type="Proteomes" id="UP000030428">
    <property type="component" value="Unassembled WGS sequence"/>
</dbReference>
<proteinExistence type="predicted"/>
<protein>
    <submittedName>
        <fullName evidence="2">Uncharacterized protein</fullName>
    </submittedName>
</protein>
<name>A0A4E0QQW6_9GAMM</name>
<dbReference type="AlphaFoldDB" id="A0A4E0QQW6"/>
<keyword evidence="1" id="KW-1133">Transmembrane helix</keyword>
<evidence type="ECO:0000313" key="3">
    <source>
        <dbReference type="Proteomes" id="UP000030428"/>
    </source>
</evidence>
<keyword evidence="3" id="KW-1185">Reference proteome</keyword>
<feature type="transmembrane region" description="Helical" evidence="1">
    <location>
        <begin position="33"/>
        <end position="51"/>
    </location>
</feature>
<organism evidence="2 3">
    <name type="scientific">Candidatus Thiomargarita nelsonii</name>
    <dbReference type="NCBI Taxonomy" id="1003181"/>
    <lineage>
        <taxon>Bacteria</taxon>
        <taxon>Pseudomonadati</taxon>
        <taxon>Pseudomonadota</taxon>
        <taxon>Gammaproteobacteria</taxon>
        <taxon>Thiotrichales</taxon>
        <taxon>Thiotrichaceae</taxon>
        <taxon>Thiomargarita</taxon>
    </lineage>
</organism>
<comment type="caution">
    <text evidence="2">The sequence shown here is derived from an EMBL/GenBank/DDBJ whole genome shotgun (WGS) entry which is preliminary data.</text>
</comment>